<dbReference type="AlphaFoldDB" id="A0A550BZJ8"/>
<name>A0A550BZJ8_9AGAR</name>
<comment type="caution">
    <text evidence="3">The sequence shown here is derived from an EMBL/GenBank/DDBJ whole genome shotgun (WGS) entry which is preliminary data.</text>
</comment>
<sequence length="527" mass="59011">MADHERDYASSTDSEMPYHLSSPPESSGSDTELNAAAAEAARRPSLSNKNDAEGNEDTLPSPFDTLLVGRVKRALMAIENEGFSLAELRWADPPRVRKGTQPEGGATSVKEAAFVIVLEQLTQELANISSKVLRSPANRELSAEELTSMRFSELIPRVQDIAPQTWSLLRQLGYSARQEVHNTRKNPDKKALSIYVKFKGLSAKAFDTLHASGLVMSHKWTGNAVDKISKRAMDEVATMMEQNHAWLISHDNIQLPFRVYSQRSDHNTMFGNGTAATVYFKRSAVPPGPEMNAALKSGRAKGLKDTLTAADIGDLENAAAPRIRTHAIWEILRFLLESPEFDFATYSDKSSAAVQRPAHSKALPHGKEHATLQRMLGSVDIAEASYEDNERLITEWLRQLGLSGTEKEKEIGLKQVIFWVGDQLTVDRLRGLYKFHAEEFNAFDRLDWLIPIFGWLHLMMAYANSLHKQYLGTGRGYGLSRVFDVLARKGLHRVQTKGIFYHDLNEAIYHVTEAHLRVDWKLVTGVM</sequence>
<dbReference type="Proteomes" id="UP000320762">
    <property type="component" value="Unassembled WGS sequence"/>
</dbReference>
<feature type="compositionally biased region" description="Polar residues" evidence="1">
    <location>
        <begin position="23"/>
        <end position="32"/>
    </location>
</feature>
<evidence type="ECO:0000259" key="2">
    <source>
        <dbReference type="Pfam" id="PF20231"/>
    </source>
</evidence>
<dbReference type="Pfam" id="PF20231">
    <property type="entry name" value="DUF6589"/>
    <property type="match status" value="1"/>
</dbReference>
<protein>
    <recommendedName>
        <fullName evidence="2">DUF6589 domain-containing protein</fullName>
    </recommendedName>
</protein>
<proteinExistence type="predicted"/>
<reference evidence="3 4" key="1">
    <citation type="journal article" date="2019" name="New Phytol.">
        <title>Comparative genomics reveals unique wood-decay strategies and fruiting body development in the Schizophyllaceae.</title>
        <authorList>
            <person name="Almasi E."/>
            <person name="Sahu N."/>
            <person name="Krizsan K."/>
            <person name="Balint B."/>
            <person name="Kovacs G.M."/>
            <person name="Kiss B."/>
            <person name="Cseklye J."/>
            <person name="Drula E."/>
            <person name="Henrissat B."/>
            <person name="Nagy I."/>
            <person name="Chovatia M."/>
            <person name="Adam C."/>
            <person name="LaButti K."/>
            <person name="Lipzen A."/>
            <person name="Riley R."/>
            <person name="Grigoriev I.V."/>
            <person name="Nagy L.G."/>
        </authorList>
    </citation>
    <scope>NUCLEOTIDE SEQUENCE [LARGE SCALE GENOMIC DNA]</scope>
    <source>
        <strain evidence="3 4">NL-1724</strain>
    </source>
</reference>
<dbReference type="EMBL" id="VDMD01000040">
    <property type="protein sequence ID" value="TRM57980.1"/>
    <property type="molecule type" value="Genomic_DNA"/>
</dbReference>
<dbReference type="STRING" id="97359.A0A550BZJ8"/>
<feature type="region of interest" description="Disordered" evidence="1">
    <location>
        <begin position="1"/>
        <end position="63"/>
    </location>
</feature>
<evidence type="ECO:0000313" key="4">
    <source>
        <dbReference type="Proteomes" id="UP000320762"/>
    </source>
</evidence>
<evidence type="ECO:0000256" key="1">
    <source>
        <dbReference type="SAM" id="MobiDB-lite"/>
    </source>
</evidence>
<dbReference type="OrthoDB" id="3251235at2759"/>
<organism evidence="3 4">
    <name type="scientific">Schizophyllum amplum</name>
    <dbReference type="NCBI Taxonomy" id="97359"/>
    <lineage>
        <taxon>Eukaryota</taxon>
        <taxon>Fungi</taxon>
        <taxon>Dikarya</taxon>
        <taxon>Basidiomycota</taxon>
        <taxon>Agaricomycotina</taxon>
        <taxon>Agaricomycetes</taxon>
        <taxon>Agaricomycetidae</taxon>
        <taxon>Agaricales</taxon>
        <taxon>Schizophyllaceae</taxon>
        <taxon>Schizophyllum</taxon>
    </lineage>
</organism>
<keyword evidence="4" id="KW-1185">Reference proteome</keyword>
<dbReference type="InterPro" id="IPR046496">
    <property type="entry name" value="DUF6589"/>
</dbReference>
<feature type="domain" description="DUF6589" evidence="2">
    <location>
        <begin position="305"/>
        <end position="526"/>
    </location>
</feature>
<evidence type="ECO:0000313" key="3">
    <source>
        <dbReference type="EMBL" id="TRM57980.1"/>
    </source>
</evidence>
<accession>A0A550BZJ8</accession>
<gene>
    <name evidence="3" type="ORF">BD626DRAFT_540231</name>
</gene>